<accession>A0A166WHY3</accession>
<dbReference type="Proteomes" id="UP000076643">
    <property type="component" value="Unassembled WGS sequence"/>
</dbReference>
<dbReference type="PATRIC" id="fig|1365250.3.peg.2512"/>
<evidence type="ECO:0000256" key="2">
    <source>
        <dbReference type="SAM" id="MobiDB-lite"/>
    </source>
</evidence>
<dbReference type="RefSeq" id="WP_063359533.1">
    <property type="nucleotide sequence ID" value="NZ_AQHB01000028.1"/>
</dbReference>
<feature type="compositionally biased region" description="Polar residues" evidence="2">
    <location>
        <begin position="34"/>
        <end position="56"/>
    </location>
</feature>
<reference evidence="3 4" key="1">
    <citation type="submission" date="2013-07" db="EMBL/GenBank/DDBJ databases">
        <title>Comparative Genomic and Metabolomic Analysis of Twelve Strains of Pseudoalteromonas luteoviolacea.</title>
        <authorList>
            <person name="Vynne N.G."/>
            <person name="Mansson M."/>
            <person name="Gram L."/>
        </authorList>
    </citation>
    <scope>NUCLEOTIDE SEQUENCE [LARGE SCALE GENOMIC DNA]</scope>
    <source>
        <strain evidence="3 4">DSM 6061</strain>
    </source>
</reference>
<name>A0A166WHY3_9GAMM</name>
<keyword evidence="4" id="KW-1185">Reference proteome</keyword>
<keyword evidence="1" id="KW-0175">Coiled coil</keyword>
<comment type="caution">
    <text evidence="3">The sequence shown here is derived from an EMBL/GenBank/DDBJ whole genome shotgun (WGS) entry which is preliminary data.</text>
</comment>
<feature type="compositionally biased region" description="Low complexity" evidence="2">
    <location>
        <begin position="1"/>
        <end position="11"/>
    </location>
</feature>
<evidence type="ECO:0000313" key="4">
    <source>
        <dbReference type="Proteomes" id="UP000076643"/>
    </source>
</evidence>
<dbReference type="GeneID" id="57363267"/>
<gene>
    <name evidence="3" type="ORF">N475_01425</name>
</gene>
<proteinExistence type="predicted"/>
<protein>
    <submittedName>
        <fullName evidence="3">Uncharacterized protein</fullName>
    </submittedName>
</protein>
<dbReference type="AlphaFoldDB" id="A0A166WHY3"/>
<dbReference type="EMBL" id="AUYB01000103">
    <property type="protein sequence ID" value="KZN37504.1"/>
    <property type="molecule type" value="Genomic_DNA"/>
</dbReference>
<sequence>MLLHKTNATSHTSHHSETSKSSNSESGEKFSNELIKQSAKSDLSRSLQNKDLSSTRLHNDFLSRAKQTVMFNRLGVNEEKIKEIEAKMQELIEKLESGKIDKENFDEQMEMLESMMAKELKAMEDTNKKAKNWSTLY</sequence>
<organism evidence="3 4">
    <name type="scientific">Pseudoalteromonas luteoviolacea DSM 6061</name>
    <dbReference type="NCBI Taxonomy" id="1365250"/>
    <lineage>
        <taxon>Bacteria</taxon>
        <taxon>Pseudomonadati</taxon>
        <taxon>Pseudomonadota</taxon>
        <taxon>Gammaproteobacteria</taxon>
        <taxon>Alteromonadales</taxon>
        <taxon>Pseudoalteromonadaceae</taxon>
        <taxon>Pseudoalteromonas</taxon>
    </lineage>
</organism>
<evidence type="ECO:0000256" key="1">
    <source>
        <dbReference type="SAM" id="Coils"/>
    </source>
</evidence>
<feature type="region of interest" description="Disordered" evidence="2">
    <location>
        <begin position="1"/>
        <end position="59"/>
    </location>
</feature>
<evidence type="ECO:0000313" key="3">
    <source>
        <dbReference type="EMBL" id="KZN37504.1"/>
    </source>
</evidence>
<feature type="coiled-coil region" evidence="1">
    <location>
        <begin position="74"/>
        <end position="129"/>
    </location>
</feature>